<dbReference type="Pfam" id="PF13419">
    <property type="entry name" value="HAD_2"/>
    <property type="match status" value="1"/>
</dbReference>
<keyword evidence="2" id="KW-1185">Reference proteome</keyword>
<evidence type="ECO:0000313" key="1">
    <source>
        <dbReference type="EMBL" id="AEI09072.1"/>
    </source>
</evidence>
<name>F8DZM4_CORRG</name>
<dbReference type="InterPro" id="IPR036412">
    <property type="entry name" value="HAD-like_sf"/>
</dbReference>
<dbReference type="PANTHER" id="PTHR43434">
    <property type="entry name" value="PHOSPHOGLYCOLATE PHOSPHATASE"/>
    <property type="match status" value="1"/>
</dbReference>
<dbReference type="Gene3D" id="3.40.50.1000">
    <property type="entry name" value="HAD superfamily/HAD-like"/>
    <property type="match status" value="1"/>
</dbReference>
<evidence type="ECO:0008006" key="3">
    <source>
        <dbReference type="Google" id="ProtNLM"/>
    </source>
</evidence>
<gene>
    <name evidence="1" type="ordered locus">CRES_0715</name>
</gene>
<dbReference type="EMBL" id="CP002857">
    <property type="protein sequence ID" value="AEI09072.1"/>
    <property type="molecule type" value="Genomic_DNA"/>
</dbReference>
<dbReference type="KEGG" id="crd:CRES_0715"/>
<dbReference type="STRING" id="662755.CRES_0715"/>
<dbReference type="Proteomes" id="UP000000492">
    <property type="component" value="Chromosome"/>
</dbReference>
<dbReference type="Gene3D" id="1.10.150.240">
    <property type="entry name" value="Putative phosphatase, domain 2"/>
    <property type="match status" value="1"/>
</dbReference>
<evidence type="ECO:0000313" key="2">
    <source>
        <dbReference type="Proteomes" id="UP000000492"/>
    </source>
</evidence>
<sequence length="234" mass="25539">MHTSSVKAPKVLLIDVDGTLTDSYPGIRASFQHALKENGVPLPSEEFTRRIPGPPMVETLRSLGLEGSLLDATLDSYLVHQRAGGWEQASPFPGMKALLAQWKAAGCVLSTATSKSESSAIRLLKHFDMFDYFDVIAAASDDGSRRRKAEVVGFALAELEKLSTADGWEMPAREDLLMIGDRIHDIEGAREFGIPVVVVGWGYGSDEERAQADFVVETPEELRHLVNEKAAGSR</sequence>
<accession>F8DZM4</accession>
<dbReference type="PANTHER" id="PTHR43434:SF20">
    <property type="entry name" value="5'-NUCLEOTIDASE"/>
    <property type="match status" value="1"/>
</dbReference>
<dbReference type="SFLD" id="SFLDG01129">
    <property type="entry name" value="C1.5:_HAD__Beta-PGM__Phosphata"/>
    <property type="match status" value="1"/>
</dbReference>
<dbReference type="InterPro" id="IPR023214">
    <property type="entry name" value="HAD_sf"/>
</dbReference>
<dbReference type="GO" id="GO:0005829">
    <property type="term" value="C:cytosol"/>
    <property type="evidence" value="ECO:0007669"/>
    <property type="project" value="TreeGrafter"/>
</dbReference>
<dbReference type="GO" id="GO:0004713">
    <property type="term" value="F:protein tyrosine kinase activity"/>
    <property type="evidence" value="ECO:0007669"/>
    <property type="project" value="TreeGrafter"/>
</dbReference>
<dbReference type="eggNOG" id="COG0546">
    <property type="taxonomic scope" value="Bacteria"/>
</dbReference>
<reference evidence="1 2" key="1">
    <citation type="journal article" date="2012" name="BMC Genomics">
        <title>Complete genome sequence, lifestyle, and multi-drug resistance of the human pathogen Corynebacterium resistens DSM 45100 isolated from blood samples of a leukemia patient.</title>
        <authorList>
            <person name="Schroder J."/>
            <person name="Maus I."/>
            <person name="Meyer K."/>
            <person name="Wordemann S."/>
            <person name="Blom J."/>
            <person name="Jaenicke S."/>
            <person name="Schneider J."/>
            <person name="Trost E."/>
            <person name="Tauch A."/>
        </authorList>
    </citation>
    <scope>NUCLEOTIDE SEQUENCE [LARGE SCALE GENOMIC DNA]</scope>
    <source>
        <strain evidence="2">DSM 45100 / JCM 12819 / CCUG 50093 / GTC 2026 / SICGH 158</strain>
    </source>
</reference>
<dbReference type="InterPro" id="IPR023198">
    <property type="entry name" value="PGP-like_dom2"/>
</dbReference>
<dbReference type="InterPro" id="IPR041492">
    <property type="entry name" value="HAD_2"/>
</dbReference>
<dbReference type="OrthoDB" id="9776368at2"/>
<protein>
    <recommendedName>
        <fullName evidence="3">Phosphoglycolate phosphatase</fullName>
    </recommendedName>
</protein>
<dbReference type="InterPro" id="IPR050155">
    <property type="entry name" value="HAD-like_hydrolase_sf"/>
</dbReference>
<dbReference type="AlphaFoldDB" id="F8DZM4"/>
<proteinExistence type="predicted"/>
<dbReference type="HOGENOM" id="CLU_045011_19_4_11"/>
<organism evidence="1 2">
    <name type="scientific">Corynebacterium resistens (strain DSM 45100 / JCM 12819 / GTC 2026 / SICGH 158)</name>
    <dbReference type="NCBI Taxonomy" id="662755"/>
    <lineage>
        <taxon>Bacteria</taxon>
        <taxon>Bacillati</taxon>
        <taxon>Actinomycetota</taxon>
        <taxon>Actinomycetes</taxon>
        <taxon>Mycobacteriales</taxon>
        <taxon>Corynebacteriaceae</taxon>
        <taxon>Corynebacterium</taxon>
    </lineage>
</organism>
<dbReference type="SFLD" id="SFLDS00003">
    <property type="entry name" value="Haloacid_Dehalogenase"/>
    <property type="match status" value="1"/>
</dbReference>
<dbReference type="SUPFAM" id="SSF56784">
    <property type="entry name" value="HAD-like"/>
    <property type="match status" value="1"/>
</dbReference>